<comment type="caution">
    <text evidence="2">The sequence shown here is derived from an EMBL/GenBank/DDBJ whole genome shotgun (WGS) entry which is preliminary data.</text>
</comment>
<feature type="region of interest" description="Disordered" evidence="1">
    <location>
        <begin position="1"/>
        <end position="32"/>
    </location>
</feature>
<feature type="region of interest" description="Disordered" evidence="1">
    <location>
        <begin position="73"/>
        <end position="108"/>
    </location>
</feature>
<accession>A0A218ZAE5</accession>
<keyword evidence="3" id="KW-1185">Reference proteome</keyword>
<organism evidence="2 3">
    <name type="scientific">Diplocarpon coronariae</name>
    <dbReference type="NCBI Taxonomy" id="2795749"/>
    <lineage>
        <taxon>Eukaryota</taxon>
        <taxon>Fungi</taxon>
        <taxon>Dikarya</taxon>
        <taxon>Ascomycota</taxon>
        <taxon>Pezizomycotina</taxon>
        <taxon>Leotiomycetes</taxon>
        <taxon>Helotiales</taxon>
        <taxon>Drepanopezizaceae</taxon>
        <taxon>Diplocarpon</taxon>
    </lineage>
</organism>
<gene>
    <name evidence="2" type="ORF">B2J93_611</name>
</gene>
<sequence>MAPPDTGFARRGQPTQESAWPRDPLAGKPTPSMLAADEISRVNAGPARAAYPPGRAAKHCSAIATCPPQTPRALHRATATATATAGGDGEGDGDDPRLSPMPRPPLALTSTVGVLTAMRRQNSPAQGCI</sequence>
<evidence type="ECO:0000256" key="1">
    <source>
        <dbReference type="SAM" id="MobiDB-lite"/>
    </source>
</evidence>
<dbReference type="EMBL" id="MZNU01000083">
    <property type="protein sequence ID" value="OWP05041.1"/>
    <property type="molecule type" value="Genomic_DNA"/>
</dbReference>
<evidence type="ECO:0000313" key="3">
    <source>
        <dbReference type="Proteomes" id="UP000242519"/>
    </source>
</evidence>
<name>A0A218ZAE5_9HELO</name>
<dbReference type="Proteomes" id="UP000242519">
    <property type="component" value="Unassembled WGS sequence"/>
</dbReference>
<dbReference type="AlphaFoldDB" id="A0A218ZAE5"/>
<dbReference type="InParanoid" id="A0A218ZAE5"/>
<proteinExistence type="predicted"/>
<protein>
    <submittedName>
        <fullName evidence="2">Uncharacterized protein</fullName>
    </submittedName>
</protein>
<evidence type="ECO:0000313" key="2">
    <source>
        <dbReference type="EMBL" id="OWP05041.1"/>
    </source>
</evidence>
<reference evidence="2 3" key="1">
    <citation type="submission" date="2017-04" db="EMBL/GenBank/DDBJ databases">
        <title>Draft genome sequence of Marssonina coronaria NL1: causal agent of apple blotch.</title>
        <authorList>
            <person name="Cheng Q."/>
        </authorList>
    </citation>
    <scope>NUCLEOTIDE SEQUENCE [LARGE SCALE GENOMIC DNA]</scope>
    <source>
        <strain evidence="2 3">NL1</strain>
    </source>
</reference>